<dbReference type="Gene3D" id="3.40.50.1170">
    <property type="entry name" value="L-asparaginase, N-terminal domain"/>
    <property type="match status" value="1"/>
</dbReference>
<dbReference type="SUPFAM" id="SSF53774">
    <property type="entry name" value="Glutaminase/Asparaginase"/>
    <property type="match status" value="1"/>
</dbReference>
<dbReference type="PIRSF" id="PIRSF001220">
    <property type="entry name" value="L-ASNase_gatD"/>
    <property type="match status" value="1"/>
</dbReference>
<proteinExistence type="predicted"/>
<dbReference type="Gene3D" id="3.40.50.40">
    <property type="match status" value="1"/>
</dbReference>
<dbReference type="KEGG" id="cvr:CHLNCDRAFT_141203"/>
<evidence type="ECO:0000313" key="4">
    <source>
        <dbReference type="EMBL" id="EFN51275.1"/>
    </source>
</evidence>
<dbReference type="InterPro" id="IPR027473">
    <property type="entry name" value="L-asparaginase_C"/>
</dbReference>
<dbReference type="eggNOG" id="KOG0503">
    <property type="taxonomic scope" value="Eukaryota"/>
</dbReference>
<dbReference type="EC" id="3.5.1.1" evidence="1"/>
<reference evidence="4 5" key="1">
    <citation type="journal article" date="2010" name="Plant Cell">
        <title>The Chlorella variabilis NC64A genome reveals adaptation to photosymbiosis, coevolution with viruses, and cryptic sex.</title>
        <authorList>
            <person name="Blanc G."/>
            <person name="Duncan G."/>
            <person name="Agarkova I."/>
            <person name="Borodovsky M."/>
            <person name="Gurnon J."/>
            <person name="Kuo A."/>
            <person name="Lindquist E."/>
            <person name="Lucas S."/>
            <person name="Pangilinan J."/>
            <person name="Polle J."/>
            <person name="Salamov A."/>
            <person name="Terry A."/>
            <person name="Yamada T."/>
            <person name="Dunigan D.D."/>
            <person name="Grigoriev I.V."/>
            <person name="Claverie J.M."/>
            <person name="Van Etten J.L."/>
        </authorList>
    </citation>
    <scope>NUCLEOTIDE SEQUENCE [LARGE SCALE GENOMIC DNA]</scope>
    <source>
        <strain evidence="4 5">NC64A</strain>
    </source>
</reference>
<sequence length="333" mass="35138">MSVVLVYTLGATALQKFNPGSGRMELQLSPGELLASAAVPQGIEARIDRAFPFRSGAELTYEVLLEVAAVISASCRQDPTVNGCVLLCGTDTLEEAAFALQLMLGTALRRTHHALIVTGAMLPADQPSSDGPRNLRDAITVAAHPATATLPGGVLVVMNDSIHLASYVCKADSQLVGAFRSHPGPIGQLRGGAPVYYFSPPPAVGPNWLADEAFGQLAAAALRMRVAVWTLGVSGFLPDSLLHELDGLVLAGSGTGSLPAALVEQLAPAWTSRLPIVICSRCPVGQNHDDCHYRGSRHKYEGRGFILDRGYTNLNPLQARTLLVLRLSAFGTA</sequence>
<dbReference type="PANTHER" id="PTHR11707:SF28">
    <property type="entry name" value="60 KDA LYSOPHOSPHOLIPASE"/>
    <property type="match status" value="1"/>
</dbReference>
<dbReference type="Pfam" id="PF00710">
    <property type="entry name" value="Asparaginase"/>
    <property type="match status" value="1"/>
</dbReference>
<dbReference type="Pfam" id="PF17763">
    <property type="entry name" value="Asparaginase_C"/>
    <property type="match status" value="1"/>
</dbReference>
<dbReference type="SMART" id="SM00870">
    <property type="entry name" value="Asparaginase"/>
    <property type="match status" value="1"/>
</dbReference>
<dbReference type="InterPro" id="IPR027474">
    <property type="entry name" value="L-asparaginase_N"/>
</dbReference>
<dbReference type="STRING" id="554065.E1ZSB2"/>
<dbReference type="GeneID" id="17350646"/>
<dbReference type="InterPro" id="IPR006034">
    <property type="entry name" value="Asparaginase/glutaminase-like"/>
</dbReference>
<evidence type="ECO:0000313" key="5">
    <source>
        <dbReference type="Proteomes" id="UP000008141"/>
    </source>
</evidence>
<dbReference type="RefSeq" id="XP_005843377.1">
    <property type="nucleotide sequence ID" value="XM_005843315.1"/>
</dbReference>
<dbReference type="PIRSF" id="PIRSF500176">
    <property type="entry name" value="L_ASNase"/>
    <property type="match status" value="1"/>
</dbReference>
<dbReference type="GO" id="GO:0004067">
    <property type="term" value="F:asparaginase activity"/>
    <property type="evidence" value="ECO:0007669"/>
    <property type="project" value="UniProtKB-UniRule"/>
</dbReference>
<evidence type="ECO:0000259" key="2">
    <source>
        <dbReference type="Pfam" id="PF00710"/>
    </source>
</evidence>
<accession>E1ZSB2</accession>
<dbReference type="InParanoid" id="E1ZSB2"/>
<feature type="domain" description="Asparaginase/glutaminase C-terminal" evidence="3">
    <location>
        <begin position="242"/>
        <end position="328"/>
    </location>
</feature>
<protein>
    <recommendedName>
        <fullName evidence="1">asparaginase</fullName>
        <ecNumber evidence="1">3.5.1.1</ecNumber>
    </recommendedName>
</protein>
<dbReference type="OrthoDB" id="542841at2759"/>
<gene>
    <name evidence="4" type="ORF">CHLNCDRAFT_141203</name>
</gene>
<feature type="domain" description="L-asparaginase N-terminal" evidence="2">
    <location>
        <begin position="4"/>
        <end position="196"/>
    </location>
</feature>
<name>E1ZSB2_CHLVA</name>
<dbReference type="Proteomes" id="UP000008141">
    <property type="component" value="Unassembled WGS sequence"/>
</dbReference>
<dbReference type="AlphaFoldDB" id="E1ZSB2"/>
<dbReference type="EMBL" id="GL433866">
    <property type="protein sequence ID" value="EFN51275.1"/>
    <property type="molecule type" value="Genomic_DNA"/>
</dbReference>
<dbReference type="PANTHER" id="PTHR11707">
    <property type="entry name" value="L-ASPARAGINASE"/>
    <property type="match status" value="1"/>
</dbReference>
<dbReference type="InterPro" id="IPR036152">
    <property type="entry name" value="Asp/glu_Ase-like_sf"/>
</dbReference>
<dbReference type="InterPro" id="IPR040919">
    <property type="entry name" value="Asparaginase_C"/>
</dbReference>
<dbReference type="PROSITE" id="PS51732">
    <property type="entry name" value="ASN_GLN_ASE_3"/>
    <property type="match status" value="1"/>
</dbReference>
<organism evidence="5">
    <name type="scientific">Chlorella variabilis</name>
    <name type="common">Green alga</name>
    <dbReference type="NCBI Taxonomy" id="554065"/>
    <lineage>
        <taxon>Eukaryota</taxon>
        <taxon>Viridiplantae</taxon>
        <taxon>Chlorophyta</taxon>
        <taxon>core chlorophytes</taxon>
        <taxon>Trebouxiophyceae</taxon>
        <taxon>Chlorellales</taxon>
        <taxon>Chlorellaceae</taxon>
        <taxon>Chlorella clade</taxon>
        <taxon>Chlorella</taxon>
    </lineage>
</organism>
<dbReference type="GO" id="GO:0009066">
    <property type="term" value="P:aspartate family amino acid metabolic process"/>
    <property type="evidence" value="ECO:0007669"/>
    <property type="project" value="UniProtKB-ARBA"/>
</dbReference>
<dbReference type="InterPro" id="IPR037152">
    <property type="entry name" value="L-asparaginase_N_sf"/>
</dbReference>
<evidence type="ECO:0000259" key="3">
    <source>
        <dbReference type="Pfam" id="PF17763"/>
    </source>
</evidence>
<keyword evidence="5" id="KW-1185">Reference proteome</keyword>
<evidence type="ECO:0000256" key="1">
    <source>
        <dbReference type="ARBA" id="ARBA00012920"/>
    </source>
</evidence>